<evidence type="ECO:0000256" key="1">
    <source>
        <dbReference type="SAM" id="MobiDB-lite"/>
    </source>
</evidence>
<evidence type="ECO:0000313" key="4">
    <source>
        <dbReference type="Proteomes" id="UP000028582"/>
    </source>
</evidence>
<feature type="domain" description="Chromo" evidence="2">
    <location>
        <begin position="198"/>
        <end position="259"/>
    </location>
</feature>
<comment type="caution">
    <text evidence="3">The sequence shown here is derived from an EMBL/GenBank/DDBJ whole genome shotgun (WGS) entry which is preliminary data.</text>
</comment>
<protein>
    <recommendedName>
        <fullName evidence="2">Chromo domain-containing protein</fullName>
    </recommendedName>
</protein>
<feature type="region of interest" description="Disordered" evidence="1">
    <location>
        <begin position="1"/>
        <end position="154"/>
    </location>
</feature>
<dbReference type="SUPFAM" id="SSF54160">
    <property type="entry name" value="Chromo domain-like"/>
    <property type="match status" value="1"/>
</dbReference>
<dbReference type="InterPro" id="IPR016197">
    <property type="entry name" value="Chromo-like_dom_sf"/>
</dbReference>
<evidence type="ECO:0000259" key="2">
    <source>
        <dbReference type="PROSITE" id="PS50013"/>
    </source>
</evidence>
<dbReference type="CDD" id="cd00024">
    <property type="entry name" value="CD_CSD"/>
    <property type="match status" value="1"/>
</dbReference>
<name>A0A080ZR75_PHYNI</name>
<gene>
    <name evidence="3" type="ORF">F444_14191</name>
</gene>
<dbReference type="OrthoDB" id="10536954at2759"/>
<feature type="region of interest" description="Disordered" evidence="1">
    <location>
        <begin position="434"/>
        <end position="466"/>
    </location>
</feature>
<proteinExistence type="predicted"/>
<dbReference type="EMBL" id="ANJA01002575">
    <property type="protein sequence ID" value="ETO69136.1"/>
    <property type="molecule type" value="Genomic_DNA"/>
</dbReference>
<dbReference type="PROSITE" id="PS50013">
    <property type="entry name" value="CHROMO_2"/>
    <property type="match status" value="1"/>
</dbReference>
<evidence type="ECO:0000313" key="3">
    <source>
        <dbReference type="EMBL" id="ETO69136.1"/>
    </source>
</evidence>
<dbReference type="InterPro" id="IPR000953">
    <property type="entry name" value="Chromo/chromo_shadow_dom"/>
</dbReference>
<dbReference type="AlphaFoldDB" id="A0A080ZR75"/>
<sequence length="466" mass="51222">MAAAIAKHNRKTLAGEPDSSEDSEFPEGPDEQPAAEKETAAQQVRLVSATTAQQTPGAGERVGSGQSELAETDQQSPADVRGEPDDGIAAASTSLGEMLGSEVDGDAATTEAVSVIARPAGDEEMAFPGGQEVTQDADSMDVDEVAEVENRPRRPAAVRAREYIAVMSAEDLRPIREPRKRRVEAADEELEDQQEEDEAVDDIAEVRCLTEREDRDGERWYRVRWKDVKEGEQEYAWVPEADVAGAPNWKAVVDRYYDEALPKNPDLLFTHFIDQGYEAIVMGDSKDHSCVYTALTKIMELQGIDMRITTEMVTAFEHREKFDRTERKGLRSDQIERFVEFLVRRGWKSHMHSNQYVGGKTGSEGLALATKGVPGLYFVGTLEPPRIGHCFVLEVTERSAVLRSRGRLDNGLEAIRVSDAAVCAIEGVDGPLDAPAAKQARRRTRNRRPKRAKTGATGVPSEAGLA</sequence>
<organism evidence="3 4">
    <name type="scientific">Phytophthora nicotianae P1976</name>
    <dbReference type="NCBI Taxonomy" id="1317066"/>
    <lineage>
        <taxon>Eukaryota</taxon>
        <taxon>Sar</taxon>
        <taxon>Stramenopiles</taxon>
        <taxon>Oomycota</taxon>
        <taxon>Peronosporomycetes</taxon>
        <taxon>Peronosporales</taxon>
        <taxon>Peronosporaceae</taxon>
        <taxon>Phytophthora</taxon>
    </lineage>
</organism>
<feature type="compositionally biased region" description="Basic residues" evidence="1">
    <location>
        <begin position="439"/>
        <end position="453"/>
    </location>
</feature>
<reference evidence="3 4" key="1">
    <citation type="submission" date="2013-11" db="EMBL/GenBank/DDBJ databases">
        <title>The Genome Sequence of Phytophthora parasitica P1976.</title>
        <authorList>
            <consortium name="The Broad Institute Genomics Platform"/>
            <person name="Russ C."/>
            <person name="Tyler B."/>
            <person name="Panabieres F."/>
            <person name="Shan W."/>
            <person name="Tripathy S."/>
            <person name="Grunwald N."/>
            <person name="Machado M."/>
            <person name="Johnson C.S."/>
            <person name="Walker B."/>
            <person name="Young S."/>
            <person name="Zeng Q."/>
            <person name="Gargeya S."/>
            <person name="Fitzgerald M."/>
            <person name="Haas B."/>
            <person name="Abouelleil A."/>
            <person name="Allen A.W."/>
            <person name="Alvarado L."/>
            <person name="Arachchi H.M."/>
            <person name="Berlin A.M."/>
            <person name="Chapman S.B."/>
            <person name="Gainer-Dewar J."/>
            <person name="Goldberg J."/>
            <person name="Griggs A."/>
            <person name="Gujja S."/>
            <person name="Hansen M."/>
            <person name="Howarth C."/>
            <person name="Imamovic A."/>
            <person name="Ireland A."/>
            <person name="Larimer J."/>
            <person name="McCowan C."/>
            <person name="Murphy C."/>
            <person name="Pearson M."/>
            <person name="Poon T.W."/>
            <person name="Priest M."/>
            <person name="Roberts A."/>
            <person name="Saif S."/>
            <person name="Shea T."/>
            <person name="Sisk P."/>
            <person name="Sykes S."/>
            <person name="Wortman J."/>
            <person name="Nusbaum C."/>
            <person name="Birren B."/>
        </authorList>
    </citation>
    <scope>NUCLEOTIDE SEQUENCE [LARGE SCALE GENOMIC DNA]</scope>
    <source>
        <strain evidence="3 4">P1976</strain>
    </source>
</reference>
<accession>A0A080ZR75</accession>
<dbReference type="Proteomes" id="UP000028582">
    <property type="component" value="Unassembled WGS sequence"/>
</dbReference>
<feature type="compositionally biased region" description="Acidic residues" evidence="1">
    <location>
        <begin position="18"/>
        <end position="30"/>
    </location>
</feature>
<feature type="compositionally biased region" description="Acidic residues" evidence="1">
    <location>
        <begin position="138"/>
        <end position="147"/>
    </location>
</feature>
<feature type="compositionally biased region" description="Polar residues" evidence="1">
    <location>
        <begin position="64"/>
        <end position="77"/>
    </location>
</feature>